<name>A0A9P4ICB0_9PEZI</name>
<evidence type="ECO:0000256" key="3">
    <source>
        <dbReference type="ARBA" id="ARBA00022448"/>
    </source>
</evidence>
<dbReference type="OrthoDB" id="5667at2759"/>
<dbReference type="GO" id="GO:0022857">
    <property type="term" value="F:transmembrane transporter activity"/>
    <property type="evidence" value="ECO:0007669"/>
    <property type="project" value="InterPro"/>
</dbReference>
<feature type="transmembrane region" description="Helical" evidence="8">
    <location>
        <begin position="190"/>
        <end position="211"/>
    </location>
</feature>
<evidence type="ECO:0000256" key="7">
    <source>
        <dbReference type="SAM" id="MobiDB-lite"/>
    </source>
</evidence>
<dbReference type="GO" id="GO:0016020">
    <property type="term" value="C:membrane"/>
    <property type="evidence" value="ECO:0007669"/>
    <property type="project" value="UniProtKB-SubCell"/>
</dbReference>
<feature type="transmembrane region" description="Helical" evidence="8">
    <location>
        <begin position="262"/>
        <end position="284"/>
    </location>
</feature>
<feature type="transmembrane region" description="Helical" evidence="8">
    <location>
        <begin position="64"/>
        <end position="92"/>
    </location>
</feature>
<dbReference type="SUPFAM" id="SSF103473">
    <property type="entry name" value="MFS general substrate transporter"/>
    <property type="match status" value="1"/>
</dbReference>
<keyword evidence="5 8" id="KW-1133">Transmembrane helix</keyword>
<dbReference type="Proteomes" id="UP000799772">
    <property type="component" value="Unassembled WGS sequence"/>
</dbReference>
<comment type="caution">
    <text evidence="9">The sequence shown here is derived from an EMBL/GenBank/DDBJ whole genome shotgun (WGS) entry which is preliminary data.</text>
</comment>
<feature type="transmembrane region" description="Helical" evidence="8">
    <location>
        <begin position="104"/>
        <end position="126"/>
    </location>
</feature>
<keyword evidence="6 8" id="KW-0472">Membrane</keyword>
<dbReference type="InterPro" id="IPR036259">
    <property type="entry name" value="MFS_trans_sf"/>
</dbReference>
<feature type="transmembrane region" description="Helical" evidence="8">
    <location>
        <begin position="223"/>
        <end position="242"/>
    </location>
</feature>
<organism evidence="9 10">
    <name type="scientific">Rhizodiscina lignyota</name>
    <dbReference type="NCBI Taxonomy" id="1504668"/>
    <lineage>
        <taxon>Eukaryota</taxon>
        <taxon>Fungi</taxon>
        <taxon>Dikarya</taxon>
        <taxon>Ascomycota</taxon>
        <taxon>Pezizomycotina</taxon>
        <taxon>Dothideomycetes</taxon>
        <taxon>Pleosporomycetidae</taxon>
        <taxon>Aulographales</taxon>
        <taxon>Rhizodiscinaceae</taxon>
        <taxon>Rhizodiscina</taxon>
    </lineage>
</organism>
<dbReference type="Gene3D" id="1.20.1250.20">
    <property type="entry name" value="MFS general substrate transporter like domains"/>
    <property type="match status" value="1"/>
</dbReference>
<dbReference type="PANTHER" id="PTHR11360:SF224">
    <property type="entry name" value="MAJOR FACILITATOR SUPERFAMILY (MFS) PROFILE DOMAIN-CONTAINING PROTEIN-RELATED"/>
    <property type="match status" value="1"/>
</dbReference>
<evidence type="ECO:0000256" key="4">
    <source>
        <dbReference type="ARBA" id="ARBA00022692"/>
    </source>
</evidence>
<evidence type="ECO:0000256" key="6">
    <source>
        <dbReference type="ARBA" id="ARBA00023136"/>
    </source>
</evidence>
<feature type="region of interest" description="Disordered" evidence="7">
    <location>
        <begin position="1"/>
        <end position="51"/>
    </location>
</feature>
<evidence type="ECO:0000256" key="2">
    <source>
        <dbReference type="ARBA" id="ARBA00006727"/>
    </source>
</evidence>
<evidence type="ECO:0000313" key="10">
    <source>
        <dbReference type="Proteomes" id="UP000799772"/>
    </source>
</evidence>
<keyword evidence="10" id="KW-1185">Reference proteome</keyword>
<protein>
    <submittedName>
        <fullName evidence="9">MFS general substrate transporter</fullName>
    </submittedName>
</protein>
<dbReference type="AlphaFoldDB" id="A0A9P4ICB0"/>
<sequence length="374" mass="40100">MPAALPTGTTSSQKLEETSPLGGEEKEATAGSGNVPPSKEESNFADQSGAGDVVDEPPNGGLRAWMAVFGGFFVFMASIGWIFAIGSFQAYYKTHQLKGKSEGAISWISSLEVFLLFFLSPFSVIIYRKIGARKAIAIGAIIHVFGLMMASLSKKEYQLVLAQGICSPIGAALAYHPATQTIPTWFKSKTPIAFGILTVGTALGGVIFPLMISRLINRIGFGWTMRAMAFMILGFLGIGFFTVEARTLGHAVPVGKDGLVAYSRNITLLFTVFATLISWLGYWVPFNYIGAYGLAKGMSFELAEDHIVIINAASCLGRLIIPALANRYGVFNGLIIVNMTMIALLFGAWIPANTNASIIAFSALFGFFAPLLCL</sequence>
<feature type="transmembrane region" description="Helical" evidence="8">
    <location>
        <begin position="132"/>
        <end position="152"/>
    </location>
</feature>
<dbReference type="EMBL" id="ML978131">
    <property type="protein sequence ID" value="KAF2095626.1"/>
    <property type="molecule type" value="Genomic_DNA"/>
</dbReference>
<accession>A0A9P4ICB0</accession>
<dbReference type="Pfam" id="PF07690">
    <property type="entry name" value="MFS_1"/>
    <property type="match status" value="1"/>
</dbReference>
<evidence type="ECO:0000313" key="9">
    <source>
        <dbReference type="EMBL" id="KAF2095626.1"/>
    </source>
</evidence>
<dbReference type="InterPro" id="IPR050327">
    <property type="entry name" value="Proton-linked_MCT"/>
</dbReference>
<evidence type="ECO:0000256" key="5">
    <source>
        <dbReference type="ARBA" id="ARBA00022989"/>
    </source>
</evidence>
<keyword evidence="3" id="KW-0813">Transport</keyword>
<reference evidence="9" key="1">
    <citation type="journal article" date="2020" name="Stud. Mycol.">
        <title>101 Dothideomycetes genomes: a test case for predicting lifestyles and emergence of pathogens.</title>
        <authorList>
            <person name="Haridas S."/>
            <person name="Albert R."/>
            <person name="Binder M."/>
            <person name="Bloem J."/>
            <person name="Labutti K."/>
            <person name="Salamov A."/>
            <person name="Andreopoulos B."/>
            <person name="Baker S."/>
            <person name="Barry K."/>
            <person name="Bills G."/>
            <person name="Bluhm B."/>
            <person name="Cannon C."/>
            <person name="Castanera R."/>
            <person name="Culley D."/>
            <person name="Daum C."/>
            <person name="Ezra D."/>
            <person name="Gonzalez J."/>
            <person name="Henrissat B."/>
            <person name="Kuo A."/>
            <person name="Liang C."/>
            <person name="Lipzen A."/>
            <person name="Lutzoni F."/>
            <person name="Magnuson J."/>
            <person name="Mondo S."/>
            <person name="Nolan M."/>
            <person name="Ohm R."/>
            <person name="Pangilinan J."/>
            <person name="Park H.-J."/>
            <person name="Ramirez L."/>
            <person name="Alfaro M."/>
            <person name="Sun H."/>
            <person name="Tritt A."/>
            <person name="Yoshinaga Y."/>
            <person name="Zwiers L.-H."/>
            <person name="Turgeon B."/>
            <person name="Goodwin S."/>
            <person name="Spatafora J."/>
            <person name="Crous P."/>
            <person name="Grigoriev I."/>
        </authorList>
    </citation>
    <scope>NUCLEOTIDE SEQUENCE</scope>
    <source>
        <strain evidence="9">CBS 133067</strain>
    </source>
</reference>
<dbReference type="InterPro" id="IPR011701">
    <property type="entry name" value="MFS"/>
</dbReference>
<comment type="subcellular location">
    <subcellularLocation>
        <location evidence="1">Membrane</location>
        <topology evidence="1">Multi-pass membrane protein</topology>
    </subcellularLocation>
</comment>
<dbReference type="PANTHER" id="PTHR11360">
    <property type="entry name" value="MONOCARBOXYLATE TRANSPORTER"/>
    <property type="match status" value="1"/>
</dbReference>
<feature type="transmembrane region" description="Helical" evidence="8">
    <location>
        <begin position="356"/>
        <end position="373"/>
    </location>
</feature>
<evidence type="ECO:0000256" key="1">
    <source>
        <dbReference type="ARBA" id="ARBA00004141"/>
    </source>
</evidence>
<comment type="similarity">
    <text evidence="2">Belongs to the major facilitator superfamily. Monocarboxylate porter (TC 2.A.1.13) family.</text>
</comment>
<feature type="transmembrane region" description="Helical" evidence="8">
    <location>
        <begin position="328"/>
        <end position="350"/>
    </location>
</feature>
<proteinExistence type="inferred from homology"/>
<evidence type="ECO:0000256" key="8">
    <source>
        <dbReference type="SAM" id="Phobius"/>
    </source>
</evidence>
<gene>
    <name evidence="9" type="ORF">NA57DRAFT_44135</name>
</gene>
<keyword evidence="4 8" id="KW-0812">Transmembrane</keyword>